<comment type="caution">
    <text evidence="9">Lacks conserved residue(s) required for the propagation of feature annotation.</text>
</comment>
<dbReference type="GO" id="GO:0005886">
    <property type="term" value="C:plasma membrane"/>
    <property type="evidence" value="ECO:0007669"/>
    <property type="project" value="InterPro"/>
</dbReference>
<protein>
    <recommendedName>
        <fullName evidence="9">Sulfate transport system permease protein CysT</fullName>
    </recommendedName>
</protein>
<feature type="transmembrane region" description="Helical" evidence="9">
    <location>
        <begin position="21"/>
        <end position="48"/>
    </location>
</feature>
<evidence type="ECO:0000256" key="8">
    <source>
        <dbReference type="ARBA" id="ARBA00025323"/>
    </source>
</evidence>
<dbReference type="FunFam" id="1.10.3720.10:FF:000004">
    <property type="entry name" value="Sulfate transport system permease protein CysT"/>
    <property type="match status" value="1"/>
</dbReference>
<comment type="caution">
    <text evidence="11">The sequence shown here is derived from an EMBL/GenBank/DDBJ whole genome shotgun (WGS) entry which is preliminary data.</text>
</comment>
<dbReference type="InterPro" id="IPR000515">
    <property type="entry name" value="MetI-like"/>
</dbReference>
<dbReference type="CDD" id="cd06261">
    <property type="entry name" value="TM_PBP2"/>
    <property type="match status" value="1"/>
</dbReference>
<accession>A0A2A6E1E5</accession>
<keyword evidence="3 9" id="KW-0813">Transport</keyword>
<feature type="domain" description="ABC transmembrane type-1" evidence="10">
    <location>
        <begin position="64"/>
        <end position="267"/>
    </location>
</feature>
<dbReference type="Gene3D" id="1.10.3720.10">
    <property type="entry name" value="MetI-like"/>
    <property type="match status" value="1"/>
</dbReference>
<dbReference type="PANTHER" id="PTHR30406">
    <property type="entry name" value="SULFATE TRANSPORT SYSTEM PERMEASE PROTEIN"/>
    <property type="match status" value="1"/>
</dbReference>
<keyword evidence="7 9" id="KW-0472">Membrane</keyword>
<keyword evidence="6 9" id="KW-0764">Sulfate transport</keyword>
<feature type="transmembrane region" description="Helical" evidence="9">
    <location>
        <begin position="140"/>
        <end position="160"/>
    </location>
</feature>
<evidence type="ECO:0000256" key="3">
    <source>
        <dbReference type="ARBA" id="ARBA00022448"/>
    </source>
</evidence>
<feature type="transmembrane region" description="Helical" evidence="9">
    <location>
        <begin position="246"/>
        <end position="270"/>
    </location>
</feature>
<evidence type="ECO:0000256" key="4">
    <source>
        <dbReference type="ARBA" id="ARBA00022692"/>
    </source>
</evidence>
<evidence type="ECO:0000256" key="2">
    <source>
        <dbReference type="ARBA" id="ARBA00011779"/>
    </source>
</evidence>
<dbReference type="InterPro" id="IPR011865">
    <property type="entry name" value="CysT_permease"/>
</dbReference>
<dbReference type="Proteomes" id="UP000243688">
    <property type="component" value="Unassembled WGS sequence"/>
</dbReference>
<dbReference type="Pfam" id="PF00528">
    <property type="entry name" value="BPD_transp_1"/>
    <property type="match status" value="1"/>
</dbReference>
<dbReference type="PANTHER" id="PTHR30406:SF8">
    <property type="entry name" value="SULFATE TRANSPORT SYSTEM PERMEASE PROTEIN CYST"/>
    <property type="match status" value="1"/>
</dbReference>
<dbReference type="AlphaFoldDB" id="A0A2A6E1E5"/>
<proteinExistence type="inferred from homology"/>
<comment type="subcellular location">
    <subcellularLocation>
        <location evidence="1">Membrane</location>
        <topology evidence="1">Multi-pass membrane protein</topology>
    </subcellularLocation>
</comment>
<feature type="transmembrane region" description="Helical" evidence="9">
    <location>
        <begin position="102"/>
        <end position="120"/>
    </location>
</feature>
<evidence type="ECO:0000259" key="10">
    <source>
        <dbReference type="PROSITE" id="PS50928"/>
    </source>
</evidence>
<dbReference type="PROSITE" id="PS50928">
    <property type="entry name" value="ABC_TM1"/>
    <property type="match status" value="1"/>
</dbReference>
<feature type="transmembrane region" description="Helical" evidence="9">
    <location>
        <begin position="197"/>
        <end position="226"/>
    </location>
</feature>
<evidence type="ECO:0000256" key="9">
    <source>
        <dbReference type="RuleBase" id="RU366001"/>
    </source>
</evidence>
<keyword evidence="5 9" id="KW-1133">Transmembrane helix</keyword>
<keyword evidence="4 9" id="KW-0812">Transmembrane</keyword>
<comment type="similarity">
    <text evidence="9">Belongs to the binding-protein-dependent transport system permease family. CysTW subfamily.</text>
</comment>
<comment type="function">
    <text evidence="8">Part of the ABC transporter complex CysAWTP (TC 3.A.1.6.1) involved in sulfate/thiosulfate import. Probably responsible for the translocation of the substrate across the membrane.</text>
</comment>
<dbReference type="InterPro" id="IPR005667">
    <property type="entry name" value="Sulph_transpt2"/>
</dbReference>
<comment type="function">
    <text evidence="9">Part of the ABC transporter complex (TC 3.A.1.6.1) involved in sulfate/thiosulfate import.</text>
</comment>
<evidence type="ECO:0000256" key="1">
    <source>
        <dbReference type="ARBA" id="ARBA00004141"/>
    </source>
</evidence>
<dbReference type="EMBL" id="MOXJ01000009">
    <property type="protein sequence ID" value="PDO10813.1"/>
    <property type="molecule type" value="Genomic_DNA"/>
</dbReference>
<reference evidence="11 12" key="1">
    <citation type="submission" date="2016-12" db="EMBL/GenBank/DDBJ databases">
        <title>Candidatus Reconcilibacillus cellulovorans genome.</title>
        <authorList>
            <person name="Kolinko S."/>
            <person name="Wu Y.-W."/>
            <person name="Tachea F."/>
            <person name="Denzel E."/>
            <person name="Hiras J."/>
            <person name="Baecker N."/>
            <person name="Chan L.J."/>
            <person name="Eichorst S.A."/>
            <person name="Frey D."/>
            <person name="Adams P.D."/>
            <person name="Pray T."/>
            <person name="Tanjore D."/>
            <person name="Petzold C.J."/>
            <person name="Gladden J.M."/>
            <person name="Simmons B.A."/>
            <person name="Singer S.W."/>
        </authorList>
    </citation>
    <scope>NUCLEOTIDE SEQUENCE [LARGE SCALE GENOMIC DNA]</scope>
    <source>
        <strain evidence="11">JTherm</strain>
    </source>
</reference>
<evidence type="ECO:0000256" key="7">
    <source>
        <dbReference type="ARBA" id="ARBA00023136"/>
    </source>
</evidence>
<dbReference type="NCBIfam" id="TIGR00969">
    <property type="entry name" value="3a0106s02"/>
    <property type="match status" value="1"/>
</dbReference>
<evidence type="ECO:0000313" key="11">
    <source>
        <dbReference type="EMBL" id="PDO10813.1"/>
    </source>
</evidence>
<dbReference type="InterPro" id="IPR035906">
    <property type="entry name" value="MetI-like_sf"/>
</dbReference>
<organism evidence="11 12">
    <name type="scientific">Candidatus Reconcilbacillus cellulovorans</name>
    <dbReference type="NCBI Taxonomy" id="1906605"/>
    <lineage>
        <taxon>Bacteria</taxon>
        <taxon>Bacillati</taxon>
        <taxon>Bacillota</taxon>
        <taxon>Bacilli</taxon>
        <taxon>Bacillales</taxon>
        <taxon>Paenibacillaceae</taxon>
        <taxon>Candidatus Reconcilbacillus</taxon>
    </lineage>
</organism>
<comment type="subunit">
    <text evidence="2">The complex is composed of two ATP-binding proteins (CysA), two transmembrane proteins (CysT and CysW) and a solute-binding protein (CysP).</text>
</comment>
<evidence type="ECO:0000313" key="12">
    <source>
        <dbReference type="Proteomes" id="UP000243688"/>
    </source>
</evidence>
<dbReference type="NCBIfam" id="TIGR02139">
    <property type="entry name" value="permease_CysT"/>
    <property type="match status" value="1"/>
</dbReference>
<name>A0A2A6E1E5_9BACL</name>
<dbReference type="SUPFAM" id="SSF161098">
    <property type="entry name" value="MetI-like"/>
    <property type="match status" value="1"/>
</dbReference>
<dbReference type="GO" id="GO:0015419">
    <property type="term" value="F:ABC-type sulfate transporter activity"/>
    <property type="evidence" value="ECO:0007669"/>
    <property type="project" value="UniProtKB-UniRule"/>
</dbReference>
<evidence type="ECO:0000256" key="6">
    <source>
        <dbReference type="ARBA" id="ARBA00023032"/>
    </source>
</evidence>
<feature type="transmembrane region" description="Helical" evidence="9">
    <location>
        <begin position="68"/>
        <end position="90"/>
    </location>
</feature>
<evidence type="ECO:0000256" key="5">
    <source>
        <dbReference type="ARBA" id="ARBA00022989"/>
    </source>
</evidence>
<gene>
    <name evidence="11" type="ORF">BLM47_05345</name>
</gene>
<sequence>MSGWRRRRAKLGVLPGFGLSMGFTLFYLALIVLIPLSTVAVMALGMSWESFWRVATSERALAAYRLSFGAAFAAAAVNLVFGTAVAWLLVRYRFPGKRLLDAAVDLPFALPTAVAGISLTTLYSTKGWIGAALEPFGVKIAYTPLGVAMALVFVGFPFVVRSVQPVLEALGRESEEAAATLGASWLRTFFRVVLPELVPAALAGFVLALARGVGEYGSVIFIAGNMPMKTEIAPLLIMTRLEQFDYPGAAAIALVMLVLSFALLFAINVLQWKAAQRLRSV</sequence>